<keyword evidence="2" id="KW-1185">Reference proteome</keyword>
<evidence type="ECO:0000313" key="1">
    <source>
        <dbReference type="EMBL" id="CUE63749.1"/>
    </source>
</evidence>
<reference evidence="2" key="1">
    <citation type="submission" date="2015-09" db="EMBL/GenBank/DDBJ databases">
        <authorList>
            <consortium name="Pathogen Informatics"/>
        </authorList>
    </citation>
    <scope>NUCLEOTIDE SEQUENCE [LARGE SCALE GENOMIC DNA]</scope>
    <source>
        <strain evidence="2">Lake Konstanz</strain>
    </source>
</reference>
<dbReference type="EMBL" id="CYKH01000039">
    <property type="protein sequence ID" value="CUE63749.1"/>
    <property type="molecule type" value="Genomic_DNA"/>
</dbReference>
<protein>
    <submittedName>
        <fullName evidence="1">Uncharacterized protein</fullName>
    </submittedName>
</protein>
<evidence type="ECO:0000313" key="2">
    <source>
        <dbReference type="Proteomes" id="UP000051952"/>
    </source>
</evidence>
<dbReference type="Proteomes" id="UP000051952">
    <property type="component" value="Unassembled WGS sequence"/>
</dbReference>
<organism evidence="1 2">
    <name type="scientific">Bodo saltans</name>
    <name type="common">Flagellated protozoan</name>
    <dbReference type="NCBI Taxonomy" id="75058"/>
    <lineage>
        <taxon>Eukaryota</taxon>
        <taxon>Discoba</taxon>
        <taxon>Euglenozoa</taxon>
        <taxon>Kinetoplastea</taxon>
        <taxon>Metakinetoplastina</taxon>
        <taxon>Eubodonida</taxon>
        <taxon>Bodonidae</taxon>
        <taxon>Bodo</taxon>
    </lineage>
</organism>
<accession>A0A0S4INW3</accession>
<sequence length="613" mass="68816">MKVHSFRPPVQSGTYHTARSTLAAMYASPLPQNGVAMNLVGLRRKGEPKCMQWACRQSVDVVKRQVSALNAFARVVKNFARSNHHANVANDAATKCYDAATWPKHWSPGDIEHFLRDKIASGVAAPNYKSFAVLLKMNDINSLNTLLRECVVPPSASGVDVTAYLAQHLSDDDSACRKRTAFVDVVDTGRNDCLLSKPSAVANSLRNVDRALSPKSGSEKRNIVCSASSTGNNTWLLTCFVSIKRAPAMRCGRVIVRCCRKSRRIERPSPKQQAPHHQPSWIDRVLEDEKGATTRPDKIHSINEGLCELIRMHVAAVTGMWQDPSKYCDPCTAYATWISETAWFFGIDEGMRNLDPLIILDSCEILCECAHKTYVHTTSGKPYSMLEAFCLSVPSPYSILAVGCDVKIDTTDPVMLAIANVAHIGLLPHAPNALLVPDATATSTLPQMMDNKTQNTSSSLTGSHDTRNWHTVFPYHYHHQHREDDVHEIEPGIVIQLPQIMDHKTQNTPSSLTGSHDTGNWHTVFPYHHHQHREDDVHEMKSGIVIHVDRKQPSHVMFEWRMCFPSHGHCFPLRERLLSSLRKRFHALSEFVDYDPVRCVFRHNVNWFLVPPL</sequence>
<dbReference type="VEuPathDB" id="TriTrypDB:BSAL_50290"/>
<proteinExistence type="predicted"/>
<name>A0A0S4INW3_BODSA</name>
<gene>
    <name evidence="1" type="ORF">BSAL_50290</name>
</gene>
<dbReference type="AlphaFoldDB" id="A0A0S4INW3"/>